<gene>
    <name evidence="3" type="ORF">FDP41_006574</name>
</gene>
<accession>A0A6A5BI80</accession>
<protein>
    <submittedName>
        <fullName evidence="3">Uncharacterized protein</fullName>
    </submittedName>
</protein>
<feature type="compositionally biased region" description="Acidic residues" evidence="2">
    <location>
        <begin position="318"/>
        <end position="340"/>
    </location>
</feature>
<feature type="region of interest" description="Disordered" evidence="2">
    <location>
        <begin position="277"/>
        <end position="343"/>
    </location>
</feature>
<dbReference type="VEuPathDB" id="AmoebaDB:NF0058530"/>
<keyword evidence="1" id="KW-0175">Coiled coil</keyword>
<evidence type="ECO:0000313" key="4">
    <source>
        <dbReference type="Proteomes" id="UP000444721"/>
    </source>
</evidence>
<dbReference type="VEuPathDB" id="AmoebaDB:FDP41_006574"/>
<dbReference type="AlphaFoldDB" id="A0A6A5BI80"/>
<organism evidence="3 4">
    <name type="scientific">Naegleria fowleri</name>
    <name type="common">Brain eating amoeba</name>
    <dbReference type="NCBI Taxonomy" id="5763"/>
    <lineage>
        <taxon>Eukaryota</taxon>
        <taxon>Discoba</taxon>
        <taxon>Heterolobosea</taxon>
        <taxon>Tetramitia</taxon>
        <taxon>Eutetramitia</taxon>
        <taxon>Vahlkampfiidae</taxon>
        <taxon>Naegleria</taxon>
    </lineage>
</organism>
<feature type="compositionally biased region" description="Basic and acidic residues" evidence="2">
    <location>
        <begin position="294"/>
        <end position="308"/>
    </location>
</feature>
<comment type="caution">
    <text evidence="3">The sequence shown here is derived from an EMBL/GenBank/DDBJ whole genome shotgun (WGS) entry which is preliminary data.</text>
</comment>
<sequence>MGRKPKLASSSSSDNNLKNTGKSEYNKQEKEHIPFVFHKITEYFLKELGSLQFSFKPEQCQEILTKIITAPFAEISNISSQNQDNNLDKISIIENGVENADPTTFSNITSMITTTLPTVAETTNNNIASDTFVLPKAASNSEYTEIRVDLNQNFKCTHKGPVFLGRRKLKLCMPEIQKIGAEFLLFGINESCEILQSLTINFIGRMRETKGSEAKTKARAKNNSQIIQEFECDTTTYKAMKTCKKCRLVLIRLPSEISSINEELNVYISAEHYTVLPDGGSKNSDEKDDLNSTDLDKERKRKLVEGKKPLSSKKTKIDDDEDAGDSTDEEVQNDDILPEIDETKIPNPYQDFIRRYKKALEKNVIKKERMKQEHYQEIDKFRNQIKDLEKKNKQLTKSCVKFARTIEKLTTQIAMYNSKITTPAEAPTSGQEILNTLSTAPSSVSSNIPTTEVAHNELHVDDDLTFFNDYDLDWSNFNDGKSAQPSHDLNKNDDESDLDLFETIHRN</sequence>
<proteinExistence type="predicted"/>
<evidence type="ECO:0000313" key="3">
    <source>
        <dbReference type="EMBL" id="KAF0974542.1"/>
    </source>
</evidence>
<evidence type="ECO:0000256" key="1">
    <source>
        <dbReference type="SAM" id="Coils"/>
    </source>
</evidence>
<feature type="coiled-coil region" evidence="1">
    <location>
        <begin position="353"/>
        <end position="405"/>
    </location>
</feature>
<name>A0A6A5BI80_NAEFO</name>
<dbReference type="EMBL" id="VFQX01000052">
    <property type="protein sequence ID" value="KAF0974542.1"/>
    <property type="molecule type" value="Genomic_DNA"/>
</dbReference>
<reference evidence="3 4" key="1">
    <citation type="journal article" date="2019" name="Sci. Rep.">
        <title>Nanopore sequencing improves the draft genome of the human pathogenic amoeba Naegleria fowleri.</title>
        <authorList>
            <person name="Liechti N."/>
            <person name="Schurch N."/>
            <person name="Bruggmann R."/>
            <person name="Wittwer M."/>
        </authorList>
    </citation>
    <scope>NUCLEOTIDE SEQUENCE [LARGE SCALE GENOMIC DNA]</scope>
    <source>
        <strain evidence="3 4">ATCC 30894</strain>
    </source>
</reference>
<dbReference type="OrthoDB" id="10492741at2759"/>
<evidence type="ECO:0000256" key="2">
    <source>
        <dbReference type="SAM" id="MobiDB-lite"/>
    </source>
</evidence>
<dbReference type="RefSeq" id="XP_044559255.1">
    <property type="nucleotide sequence ID" value="XM_044710224.1"/>
</dbReference>
<feature type="compositionally biased region" description="Polar residues" evidence="2">
    <location>
        <begin position="8"/>
        <end position="23"/>
    </location>
</feature>
<dbReference type="VEuPathDB" id="AmoebaDB:NfTy_088910"/>
<feature type="region of interest" description="Disordered" evidence="2">
    <location>
        <begin position="1"/>
        <end position="25"/>
    </location>
</feature>
<keyword evidence="4" id="KW-1185">Reference proteome</keyword>
<dbReference type="Proteomes" id="UP000444721">
    <property type="component" value="Unassembled WGS sequence"/>
</dbReference>
<dbReference type="GeneID" id="68113792"/>